<dbReference type="OrthoDB" id="1550938at2"/>
<dbReference type="EMBL" id="SHKX01000003">
    <property type="protein sequence ID" value="RZU48173.1"/>
    <property type="molecule type" value="Genomic_DNA"/>
</dbReference>
<keyword evidence="3" id="KW-1185">Reference proteome</keyword>
<gene>
    <name evidence="2" type="ORF">EV700_0147</name>
</gene>
<dbReference type="Pfam" id="PF11459">
    <property type="entry name" value="AbiEi_3"/>
    <property type="match status" value="1"/>
</dbReference>
<dbReference type="Pfam" id="PF17194">
    <property type="entry name" value="AbiEi_3_N"/>
    <property type="match status" value="1"/>
</dbReference>
<sequence>MSLISRHDLIKGLQTSLPRGMPFDLDTLQQHGVSPQLAAKYVNSGWLVRLGHGVYAFAGDSLELHPTLCFLQTRIRGLHVAGKSALAMQGVRHNLMFRDSTTLWGEQRFSLPDWLTTRFPAHYVSATLFNWPDASWPEKTLTTPPGVVNSLRVSVPERALLEMLYEVGTHQGVEEAYNVFSGVRNLRLNTLGPLLEACTSIKTTRLLLTWGQETGAINLDLLLQQYRIPTGSKKRWIRHLDDGSLLSLKPHG</sequence>
<dbReference type="Proteomes" id="UP000292423">
    <property type="component" value="Unassembled WGS sequence"/>
</dbReference>
<dbReference type="InterPro" id="IPR021561">
    <property type="entry name" value="AbiEi_3"/>
</dbReference>
<feature type="domain" description="Transcriptional regulator AbiEi antitoxin N-terminal" evidence="1">
    <location>
        <begin position="8"/>
        <end position="96"/>
    </location>
</feature>
<comment type="caution">
    <text evidence="2">The sequence shown here is derived from an EMBL/GenBank/DDBJ whole genome shotgun (WGS) entry which is preliminary data.</text>
</comment>
<dbReference type="RefSeq" id="WP_130410453.1">
    <property type="nucleotide sequence ID" value="NZ_SHKX01000003.1"/>
</dbReference>
<reference evidence="2 3" key="1">
    <citation type="submission" date="2019-02" db="EMBL/GenBank/DDBJ databases">
        <title>Genomic Encyclopedia of Type Strains, Phase IV (KMG-IV): sequencing the most valuable type-strain genomes for metagenomic binning, comparative biology and taxonomic classification.</title>
        <authorList>
            <person name="Goeker M."/>
        </authorList>
    </citation>
    <scope>NUCLEOTIDE SEQUENCE [LARGE SCALE GENOMIC DNA]</scope>
    <source>
        <strain evidence="2 3">DSM 105135</strain>
    </source>
</reference>
<dbReference type="AlphaFoldDB" id="A0A4Q7ZDK9"/>
<accession>A0A4Q7ZDK9</accession>
<evidence type="ECO:0000259" key="1">
    <source>
        <dbReference type="Pfam" id="PF17194"/>
    </source>
</evidence>
<organism evidence="2 3">
    <name type="scientific">Fluviicoccus keumensis</name>
    <dbReference type="NCBI Taxonomy" id="1435465"/>
    <lineage>
        <taxon>Bacteria</taxon>
        <taxon>Pseudomonadati</taxon>
        <taxon>Pseudomonadota</taxon>
        <taxon>Gammaproteobacteria</taxon>
        <taxon>Moraxellales</taxon>
        <taxon>Moraxellaceae</taxon>
        <taxon>Fluviicoccus</taxon>
    </lineage>
</organism>
<name>A0A4Q7ZDK9_9GAMM</name>
<evidence type="ECO:0000313" key="2">
    <source>
        <dbReference type="EMBL" id="RZU48173.1"/>
    </source>
</evidence>
<proteinExistence type="predicted"/>
<dbReference type="InterPro" id="IPR033455">
    <property type="entry name" value="AbiEi_3_N"/>
</dbReference>
<evidence type="ECO:0000313" key="3">
    <source>
        <dbReference type="Proteomes" id="UP000292423"/>
    </source>
</evidence>
<protein>
    <submittedName>
        <fullName evidence="2">Transcriptional regulator with AbiEi antitoxin domain of type IV toxin-antitoxin system</fullName>
    </submittedName>
</protein>